<dbReference type="PANTHER" id="PTHR33405">
    <property type="entry name" value="PROTEIN FLX-LIKE 2"/>
    <property type="match status" value="1"/>
</dbReference>
<evidence type="ECO:0000313" key="7">
    <source>
        <dbReference type="EMBL" id="AFK48964.1"/>
    </source>
</evidence>
<dbReference type="EMBL" id="BT149170">
    <property type="protein sequence ID" value="AFK48964.1"/>
    <property type="molecule type" value="mRNA"/>
</dbReference>
<comment type="similarity">
    <text evidence="1">Belongs to the FLX family.</text>
</comment>
<proteinExistence type="evidence at transcript level"/>
<feature type="coiled-coil region" evidence="6">
    <location>
        <begin position="139"/>
        <end position="197"/>
    </location>
</feature>
<dbReference type="AlphaFoldDB" id="I3T8X2"/>
<keyword evidence="2" id="KW-0217">Developmental protein</keyword>
<evidence type="ECO:0000256" key="1">
    <source>
        <dbReference type="ARBA" id="ARBA00005405"/>
    </source>
</evidence>
<evidence type="ECO:0000256" key="3">
    <source>
        <dbReference type="ARBA" id="ARBA00022782"/>
    </source>
</evidence>
<dbReference type="InterPro" id="IPR040353">
    <property type="entry name" value="FLX/FLX-like"/>
</dbReference>
<dbReference type="GO" id="GO:0009908">
    <property type="term" value="P:flower development"/>
    <property type="evidence" value="ECO:0007669"/>
    <property type="project" value="UniProtKB-KW"/>
</dbReference>
<keyword evidence="4 6" id="KW-0175">Coiled coil</keyword>
<evidence type="ECO:0000256" key="2">
    <source>
        <dbReference type="ARBA" id="ARBA00022473"/>
    </source>
</evidence>
<sequence length="205" mass="22670">MDARGKVPTSSFERHLVQASGMMRHGQLPGLSSSSAVAAAAAAASHRSLESLPQSHLLEDKVADQEEEIERLAGDNRRLAKTHVALRDDLVSAAQDVQKLKSHIRSIQTESDIQIRVLLDKITKMEVDIRAGDSVRKDLQQALIEAQSLAASRQELSAEIQRAALEVKKAISDVKSLPDLQAELDDLVQERQRLRSTFEYEKSKT</sequence>
<feature type="coiled-coil region" evidence="6">
    <location>
        <begin position="55"/>
        <end position="82"/>
    </location>
</feature>
<evidence type="ECO:0000256" key="6">
    <source>
        <dbReference type="SAM" id="Coils"/>
    </source>
</evidence>
<keyword evidence="3" id="KW-0221">Differentiation</keyword>
<evidence type="ECO:0000256" key="5">
    <source>
        <dbReference type="ARBA" id="ARBA00023089"/>
    </source>
</evidence>
<keyword evidence="5" id="KW-0287">Flowering</keyword>
<protein>
    <submittedName>
        <fullName evidence="7">Uncharacterized protein</fullName>
    </submittedName>
</protein>
<organism evidence="7">
    <name type="scientific">Lotus japonicus</name>
    <name type="common">Lotus corniculatus var. japonicus</name>
    <dbReference type="NCBI Taxonomy" id="34305"/>
    <lineage>
        <taxon>Eukaryota</taxon>
        <taxon>Viridiplantae</taxon>
        <taxon>Streptophyta</taxon>
        <taxon>Embryophyta</taxon>
        <taxon>Tracheophyta</taxon>
        <taxon>Spermatophyta</taxon>
        <taxon>Magnoliopsida</taxon>
        <taxon>eudicotyledons</taxon>
        <taxon>Gunneridae</taxon>
        <taxon>Pentapetalae</taxon>
        <taxon>rosids</taxon>
        <taxon>fabids</taxon>
        <taxon>Fabales</taxon>
        <taxon>Fabaceae</taxon>
        <taxon>Papilionoideae</taxon>
        <taxon>50 kb inversion clade</taxon>
        <taxon>NPAAA clade</taxon>
        <taxon>Hologalegina</taxon>
        <taxon>robinioid clade</taxon>
        <taxon>Loteae</taxon>
        <taxon>Lotus</taxon>
    </lineage>
</organism>
<name>I3T8X2_LOTJA</name>
<accession>I3T8X2</accession>
<evidence type="ECO:0000256" key="4">
    <source>
        <dbReference type="ARBA" id="ARBA00023054"/>
    </source>
</evidence>
<dbReference type="GO" id="GO:0030154">
    <property type="term" value="P:cell differentiation"/>
    <property type="evidence" value="ECO:0007669"/>
    <property type="project" value="UniProtKB-KW"/>
</dbReference>
<dbReference type="PANTHER" id="PTHR33405:SF18">
    <property type="entry name" value="PROTEIN FLX-LIKE 4"/>
    <property type="match status" value="1"/>
</dbReference>
<reference evidence="7" key="1">
    <citation type="submission" date="2012-05" db="EMBL/GenBank/DDBJ databases">
        <authorList>
            <person name="Krishnakumar V."/>
            <person name="Cheung F."/>
            <person name="Xiao Y."/>
            <person name="Chan A."/>
            <person name="Moskal W.A."/>
            <person name="Town C.D."/>
        </authorList>
    </citation>
    <scope>NUCLEOTIDE SEQUENCE</scope>
</reference>